<dbReference type="PROSITE" id="PS50949">
    <property type="entry name" value="HTH_GNTR"/>
    <property type="match status" value="1"/>
</dbReference>
<keyword evidence="2" id="KW-0238">DNA-binding</keyword>
<dbReference type="InterPro" id="IPR036390">
    <property type="entry name" value="WH_DNA-bd_sf"/>
</dbReference>
<dbReference type="InterPro" id="IPR036388">
    <property type="entry name" value="WH-like_DNA-bd_sf"/>
</dbReference>
<protein>
    <submittedName>
        <fullName evidence="5">GntR family transcriptional regulator</fullName>
    </submittedName>
</protein>
<dbReference type="Gene3D" id="1.10.10.10">
    <property type="entry name" value="Winged helix-like DNA-binding domain superfamily/Winged helix DNA-binding domain"/>
    <property type="match status" value="1"/>
</dbReference>
<dbReference type="RefSeq" id="WP_066169830.1">
    <property type="nucleotide sequence ID" value="NZ_CP136137.1"/>
</dbReference>
<dbReference type="Gene3D" id="1.20.120.530">
    <property type="entry name" value="GntR ligand-binding domain-like"/>
    <property type="match status" value="1"/>
</dbReference>
<dbReference type="SUPFAM" id="SSF46785">
    <property type="entry name" value="Winged helix' DNA-binding domain"/>
    <property type="match status" value="1"/>
</dbReference>
<dbReference type="SMART" id="SM00895">
    <property type="entry name" value="FCD"/>
    <property type="match status" value="1"/>
</dbReference>
<evidence type="ECO:0000259" key="4">
    <source>
        <dbReference type="PROSITE" id="PS50949"/>
    </source>
</evidence>
<dbReference type="Proteomes" id="UP001479933">
    <property type="component" value="Chromosome"/>
</dbReference>
<sequence>MEATSATRRAYDAILAKILNGAHAPGTLLSEVVLGAEIGCSRTPVRTALALLQDEGWIRILPKRGALVTGLNEAQIADLAEARWVLETTAVQVPGQRPPSKSDGAMREVIAEHRAALADRDLPRFVESTIAFHRGFVEAGGNEVLLELYDRLADRQRFLLYSHGTRLLERSADIIAEHEALNDRFQTSDREAFGGLLHHHLVRTYDTTVHVVDGRTERPEA</sequence>
<dbReference type="PANTHER" id="PTHR43537">
    <property type="entry name" value="TRANSCRIPTIONAL REGULATOR, GNTR FAMILY"/>
    <property type="match status" value="1"/>
</dbReference>
<dbReference type="EMBL" id="CP136137">
    <property type="protein sequence ID" value="WYY08886.1"/>
    <property type="molecule type" value="Genomic_DNA"/>
</dbReference>
<dbReference type="SUPFAM" id="SSF48008">
    <property type="entry name" value="GntR ligand-binding domain-like"/>
    <property type="match status" value="1"/>
</dbReference>
<keyword evidence="6" id="KW-1185">Reference proteome</keyword>
<dbReference type="InterPro" id="IPR011711">
    <property type="entry name" value="GntR_C"/>
</dbReference>
<feature type="domain" description="HTH gntR-type" evidence="4">
    <location>
        <begin position="4"/>
        <end position="71"/>
    </location>
</feature>
<dbReference type="PANTHER" id="PTHR43537:SF24">
    <property type="entry name" value="GLUCONATE OPERON TRANSCRIPTIONAL REPRESSOR"/>
    <property type="match status" value="1"/>
</dbReference>
<keyword evidence="3" id="KW-0804">Transcription</keyword>
<organism evidence="5 6">
    <name type="scientific">Gordonia hydrophobica</name>
    <dbReference type="NCBI Taxonomy" id="40516"/>
    <lineage>
        <taxon>Bacteria</taxon>
        <taxon>Bacillati</taxon>
        <taxon>Actinomycetota</taxon>
        <taxon>Actinomycetes</taxon>
        <taxon>Mycobacteriales</taxon>
        <taxon>Gordoniaceae</taxon>
        <taxon>Gordonia</taxon>
    </lineage>
</organism>
<dbReference type="CDD" id="cd07377">
    <property type="entry name" value="WHTH_GntR"/>
    <property type="match status" value="1"/>
</dbReference>
<reference evidence="5 6" key="1">
    <citation type="journal article" date="2023" name="Virus Evol.">
        <title>Computational host range prediction-The good, the bad, and the ugly.</title>
        <authorList>
            <person name="Howell A.A."/>
            <person name="Versoza C.J."/>
            <person name="Pfeifer S.P."/>
        </authorList>
    </citation>
    <scope>NUCLEOTIDE SEQUENCE [LARGE SCALE GENOMIC DNA]</scope>
    <source>
        <strain evidence="5 6">1610/1b</strain>
    </source>
</reference>
<gene>
    <name evidence="5" type="ORF">RVF87_07470</name>
</gene>
<evidence type="ECO:0000256" key="3">
    <source>
        <dbReference type="ARBA" id="ARBA00023163"/>
    </source>
</evidence>
<dbReference type="InterPro" id="IPR008920">
    <property type="entry name" value="TF_FadR/GntR_C"/>
</dbReference>
<dbReference type="SMART" id="SM00345">
    <property type="entry name" value="HTH_GNTR"/>
    <property type="match status" value="1"/>
</dbReference>
<evidence type="ECO:0000313" key="5">
    <source>
        <dbReference type="EMBL" id="WYY08886.1"/>
    </source>
</evidence>
<dbReference type="Pfam" id="PF07729">
    <property type="entry name" value="FCD"/>
    <property type="match status" value="1"/>
</dbReference>
<evidence type="ECO:0000256" key="2">
    <source>
        <dbReference type="ARBA" id="ARBA00023125"/>
    </source>
</evidence>
<dbReference type="Pfam" id="PF00392">
    <property type="entry name" value="GntR"/>
    <property type="match status" value="1"/>
</dbReference>
<proteinExistence type="predicted"/>
<name>A0ABZ2U614_9ACTN</name>
<accession>A0ABZ2U614</accession>
<evidence type="ECO:0000313" key="6">
    <source>
        <dbReference type="Proteomes" id="UP001479933"/>
    </source>
</evidence>
<evidence type="ECO:0000256" key="1">
    <source>
        <dbReference type="ARBA" id="ARBA00023015"/>
    </source>
</evidence>
<dbReference type="InterPro" id="IPR000524">
    <property type="entry name" value="Tscrpt_reg_HTH_GntR"/>
</dbReference>
<keyword evidence="1" id="KW-0805">Transcription regulation</keyword>